<organism evidence="2 3">
    <name type="scientific">Metallosphaera hakonensis JCM 8857 = DSM 7519</name>
    <dbReference type="NCBI Taxonomy" id="1293036"/>
    <lineage>
        <taxon>Archaea</taxon>
        <taxon>Thermoproteota</taxon>
        <taxon>Thermoprotei</taxon>
        <taxon>Sulfolobales</taxon>
        <taxon>Sulfolobaceae</taxon>
        <taxon>Metallosphaera</taxon>
    </lineage>
</organism>
<protein>
    <submittedName>
        <fullName evidence="2">Nucleotidyltransferase</fullName>
    </submittedName>
</protein>
<reference evidence="3" key="2">
    <citation type="submission" date="2020-03" db="EMBL/GenBank/DDBJ databases">
        <title>Complete Genome Sequences of Extremely Thermoacidophilic, Metal-Mobilizing Type-Strain Members of the Archaeal Family Sulfolobaceae: Acidianus brierleyi DSM-1651T, Acidianus sulfidivorans DSM-18786T, Metallosphaera hakonensis DSM-7519T, and Metallosphaera prunae DSM-10039T.</title>
        <authorList>
            <person name="Counts J.A."/>
            <person name="Kelly R.M."/>
        </authorList>
    </citation>
    <scope>NUCLEOTIDE SEQUENCE [LARGE SCALE GENOMIC DNA]</scope>
    <source>
        <strain evidence="3">HO1-1</strain>
    </source>
</reference>
<proteinExistence type="predicted"/>
<dbReference type="InterPro" id="IPR029044">
    <property type="entry name" value="Nucleotide-diphossugar_trans"/>
</dbReference>
<dbReference type="GeneID" id="36835560"/>
<reference evidence="2 3" key="1">
    <citation type="submission" date="2018-05" db="EMBL/GenBank/DDBJ databases">
        <title>Complete Genome Sequences of Extremely Thermoacidophilic, Metal-Mobilizing Type-Strain Members of the Archaeal Family Sulfolobaceae: Acidianus brierleyi DSM-1651T, Acidianus sulfidivorans DSM-18786T, Metallosphaera hakonensis DSM-7519T, and Metallosphaera prunae DSM-10039T.</title>
        <authorList>
            <person name="Counts J.A."/>
            <person name="Kelly R.M."/>
        </authorList>
    </citation>
    <scope>NUCLEOTIDE SEQUENCE [LARGE SCALE GENOMIC DNA]</scope>
    <source>
        <strain evidence="2 3">HO1-1</strain>
    </source>
</reference>
<name>A0A2U9IV84_9CREN</name>
<gene>
    <name evidence="2" type="ORF">DFR87_09420</name>
</gene>
<dbReference type="EMBL" id="CP029287">
    <property type="protein sequence ID" value="AWR99872.1"/>
    <property type="molecule type" value="Genomic_DNA"/>
</dbReference>
<dbReference type="Gene3D" id="3.90.550.10">
    <property type="entry name" value="Spore Coat Polysaccharide Biosynthesis Protein SpsA, Chain A"/>
    <property type="match status" value="1"/>
</dbReference>
<dbReference type="AlphaFoldDB" id="A0A2U9IV84"/>
<dbReference type="Proteomes" id="UP000247586">
    <property type="component" value="Chromosome"/>
</dbReference>
<dbReference type="PANTHER" id="PTHR22572">
    <property type="entry name" value="SUGAR-1-PHOSPHATE GUANYL TRANSFERASE"/>
    <property type="match status" value="1"/>
</dbReference>
<feature type="domain" description="Nucleotidyl transferase" evidence="1">
    <location>
        <begin position="2"/>
        <end position="216"/>
    </location>
</feature>
<dbReference type="InterPro" id="IPR050486">
    <property type="entry name" value="Mannose-1P_guanyltransferase"/>
</dbReference>
<dbReference type="STRING" id="1293036.GCA_001315825_02877"/>
<dbReference type="KEGG" id="mhk:DFR87_09420"/>
<dbReference type="Pfam" id="PF00483">
    <property type="entry name" value="NTP_transferase"/>
    <property type="match status" value="1"/>
</dbReference>
<dbReference type="GO" id="GO:0016740">
    <property type="term" value="F:transferase activity"/>
    <property type="evidence" value="ECO:0007669"/>
    <property type="project" value="UniProtKB-KW"/>
</dbReference>
<dbReference type="OrthoDB" id="15372at2157"/>
<accession>A0A2U9IV84</accession>
<keyword evidence="3" id="KW-1185">Reference proteome</keyword>
<reference evidence="3" key="3">
    <citation type="submission" date="2020-03" db="EMBL/GenBank/DDBJ databases">
        <title>Sequencing and Assembly of Multiple Reported Metal-Biooxidizing Members of the Extremely Thermoacidophilic Archaeal Family Sulfolobaceae.</title>
        <authorList>
            <person name="Counts J.A."/>
            <person name="Kelly R.M."/>
        </authorList>
    </citation>
    <scope>NUCLEOTIDE SEQUENCE [LARGE SCALE GENOMIC DNA]</scope>
    <source>
        <strain evidence="3">HO1-1</strain>
    </source>
</reference>
<evidence type="ECO:0000259" key="1">
    <source>
        <dbReference type="Pfam" id="PF00483"/>
    </source>
</evidence>
<dbReference type="SUPFAM" id="SSF53448">
    <property type="entry name" value="Nucleotide-diphospho-sugar transferases"/>
    <property type="match status" value="1"/>
</dbReference>
<dbReference type="CDD" id="cd04181">
    <property type="entry name" value="NTP_transferase"/>
    <property type="match status" value="1"/>
</dbReference>
<dbReference type="InterPro" id="IPR005835">
    <property type="entry name" value="NTP_transferase_dom"/>
</dbReference>
<evidence type="ECO:0000313" key="2">
    <source>
        <dbReference type="EMBL" id="AWR99872.1"/>
    </source>
</evidence>
<keyword evidence="2" id="KW-0808">Transferase</keyword>
<dbReference type="RefSeq" id="WP_110369407.1">
    <property type="nucleotide sequence ID" value="NZ_CP029287.2"/>
</dbReference>
<evidence type="ECO:0000313" key="3">
    <source>
        <dbReference type="Proteomes" id="UP000247586"/>
    </source>
</evidence>
<sequence>MKAVILAGGFGKRLRPFTDDRPKPLLEIGGKPIMEWQILWLKKFGIREFVILTGYKKETLIDWTSSNAERLEANFIYGVENEPLGTGGALKRIRHFIQEDFLVVNGDILTNLDVTKLRTMSIALVPMKSPYGIVEVEGEKVTRFLEKPILFDHWINAGVYRLSPEVFEHLPDRGDLEKFTFPTLAEKGVLTAVKFRDAYWRSIDSVKDMEEASQEVDKLV</sequence>